<keyword evidence="2" id="KW-1185">Reference proteome</keyword>
<dbReference type="EMBL" id="JAHUTJ010030836">
    <property type="protein sequence ID" value="MED6276036.1"/>
    <property type="molecule type" value="Genomic_DNA"/>
</dbReference>
<reference evidence="1 2" key="1">
    <citation type="submission" date="2021-06" db="EMBL/GenBank/DDBJ databases">
        <authorList>
            <person name="Palmer J.M."/>
        </authorList>
    </citation>
    <scope>NUCLEOTIDE SEQUENCE [LARGE SCALE GENOMIC DNA]</scope>
    <source>
        <strain evidence="1 2">CL_MEX2019</strain>
        <tissue evidence="1">Muscle</tissue>
    </source>
</reference>
<protein>
    <submittedName>
        <fullName evidence="1">Uncharacterized protein</fullName>
    </submittedName>
</protein>
<evidence type="ECO:0000313" key="2">
    <source>
        <dbReference type="Proteomes" id="UP001352852"/>
    </source>
</evidence>
<accession>A0ABU7DLT7</accession>
<name>A0ABU7DLT7_9TELE</name>
<evidence type="ECO:0000313" key="1">
    <source>
        <dbReference type="EMBL" id="MED6276036.1"/>
    </source>
</evidence>
<gene>
    <name evidence="1" type="ORF">CHARACLAT_032874</name>
</gene>
<sequence>MVPAAADVIALCACNAVFMSGIENRPLFHSLSVTMMRLGTKTWYRLIFRESVLGSTDIIRLVPIKVSNPIPIPTGHTELFKFTFIGRSRGNGSAAPGTWDPRNPVVQSGSPQQLTLCNTRRLDQRHHGPRLQKDICPTRCSQMLCCSHRQTFTGP</sequence>
<proteinExistence type="predicted"/>
<comment type="caution">
    <text evidence="1">The sequence shown here is derived from an EMBL/GenBank/DDBJ whole genome shotgun (WGS) entry which is preliminary data.</text>
</comment>
<organism evidence="1 2">
    <name type="scientific">Characodon lateralis</name>
    <dbReference type="NCBI Taxonomy" id="208331"/>
    <lineage>
        <taxon>Eukaryota</taxon>
        <taxon>Metazoa</taxon>
        <taxon>Chordata</taxon>
        <taxon>Craniata</taxon>
        <taxon>Vertebrata</taxon>
        <taxon>Euteleostomi</taxon>
        <taxon>Actinopterygii</taxon>
        <taxon>Neopterygii</taxon>
        <taxon>Teleostei</taxon>
        <taxon>Neoteleostei</taxon>
        <taxon>Acanthomorphata</taxon>
        <taxon>Ovalentaria</taxon>
        <taxon>Atherinomorphae</taxon>
        <taxon>Cyprinodontiformes</taxon>
        <taxon>Goodeidae</taxon>
        <taxon>Characodon</taxon>
    </lineage>
</organism>
<dbReference type="Proteomes" id="UP001352852">
    <property type="component" value="Unassembled WGS sequence"/>
</dbReference>